<organism evidence="5 6">
    <name type="scientific">Batrachochytrium salamandrivorans</name>
    <dbReference type="NCBI Taxonomy" id="1357716"/>
    <lineage>
        <taxon>Eukaryota</taxon>
        <taxon>Fungi</taxon>
        <taxon>Fungi incertae sedis</taxon>
        <taxon>Chytridiomycota</taxon>
        <taxon>Chytridiomycota incertae sedis</taxon>
        <taxon>Chytridiomycetes</taxon>
        <taxon>Rhizophydiales</taxon>
        <taxon>Rhizophydiales incertae sedis</taxon>
        <taxon>Batrachochytrium</taxon>
    </lineage>
</organism>
<dbReference type="InterPro" id="IPR056842">
    <property type="entry name" value="THADA-like_TPR_C"/>
</dbReference>
<feature type="domain" description="tRNA (32-2'-O)-methyltransferase regulator THADA-like C-terminal TPR repeats region" evidence="4">
    <location>
        <begin position="1164"/>
        <end position="1319"/>
    </location>
</feature>
<dbReference type="InterPro" id="IPR019442">
    <property type="entry name" value="THADA/TRM732_DUF2428"/>
</dbReference>
<proteinExistence type="predicted"/>
<dbReference type="Proteomes" id="UP001648503">
    <property type="component" value="Unassembled WGS sequence"/>
</dbReference>
<dbReference type="PANTHER" id="PTHR14387">
    <property type="entry name" value="THADA/DEATH RECEPTOR INTERACTING PROTEIN"/>
    <property type="match status" value="1"/>
</dbReference>
<dbReference type="InterPro" id="IPR056843">
    <property type="entry name" value="THADA-like_TPR"/>
</dbReference>
<evidence type="ECO:0000313" key="6">
    <source>
        <dbReference type="Proteomes" id="UP001648503"/>
    </source>
</evidence>
<comment type="caution">
    <text evidence="5">The sequence shown here is derived from an EMBL/GenBank/DDBJ whole genome shotgun (WGS) entry which is preliminary data.</text>
</comment>
<dbReference type="EMBL" id="JAFCIX010000330">
    <property type="protein sequence ID" value="KAH6594713.1"/>
    <property type="molecule type" value="Genomic_DNA"/>
</dbReference>
<evidence type="ECO:0000259" key="2">
    <source>
        <dbReference type="Pfam" id="PF10350"/>
    </source>
</evidence>
<protein>
    <recommendedName>
        <fullName evidence="7">DUF2428 domain-containing protein</fullName>
    </recommendedName>
</protein>
<sequence length="1832" mass="203073">MQRVCDLLESAVVPTVAPSQQIRLFRESASILKKTSKYSDCDDELNNRFIAAVLQVVNVFFSLLGGSDRSVRTAALDFIQLAWSKATESHREILNVSLQQAWSLVLSDPLIDTEALHTTSSRAMDSPQFAGLLISLLESPIMGRQLISSNIQATLSRLLDGFDIAYKAIRDAADANYNPNEQVIDATHYLLQSTIAVVSKLPVAVQRVDSTIIDRLMEKSLLLVNESFLTYANRILSGLLTATLIAYRIPADLPDWFIRIITQGDVASEKISKTEDATLILLSGLLHVIQPQMLVSSIPGSDEQMIDVVYKRILKSIQSSNEPHIHILAFGTYARMFGVLKGLIKKDLLKDKKQRDSCKFLTRMCFRMILDRWEDPLAIIQHKLQDLSISILSMMCPGKKLLAEFESELDDIVKDLLSLGWHKKAKYDLLAIIMHEAPMRNSVIISNGVLSQSLTLLRNRIIGVSVINFVHQALLAEIDAKGTEWADLIIESMLLSDINDRKLVGERVIPKLAKVRPESLNQLVLALEKPVYQNNPLALYAKVAIWRSISNTGANSSSSIETDNEIQDILLQAIPHPDAELRFDALELLTSGHRTSQEIAPRTYATMKMFLEANMCVQSSDYRQRLLAQLQKILSRMKNVMYANFRQFETNMRILPSEDIAEANSKAAVHIALADEFILWLQVFAMSSIFPGASFQRVNLSLSVLKLMRQVASSPLDISASQVISQKVSVKFMPLISVDVAQTLFAKLAFDTYEGSRLGIIDYLATFTEPLPSMSSVEFSKNILDKALTMLRSLRAADIENGVFLILFLFKTNVQKYGQLMSIHEECTPLAVDHAINTPRNPTLFLLNELLNNLEHHLSIATDNIFVSSEKFPLNGVLSCLGHILNVCDLSNSNKSEWDALLSRMIDLCFQACQCTVDVCSDLSPEGNLPEAFSEIRKVEEDEGLANKVDKNGKTRADSASQIILRHCFRTIKGVAFVLETLICCSILPQTPDDSSSLLSYGQVQQIGDLFCSLLSQIRHRGAFSAVHASFTNIASRLLMGSSQDLAALPRKWLEEFMDQVTSVQVSITRRSAGLPFAVLALLSPPGPSQDFFLLYTIPRLCEIASQPIGPDHSQQIDHAQVHAFNILRTVFHDSELSHKVRQHLGACFILCIQQFSSPLFPIRNCAAMLFSSLLGKCFGVQKSKDDSDIINSTSSREFFAKFPQVYPVLLKQFEVAVVELEKGIVHPLLYPILTVLARLKSTPGSIEKGALFSLVPFGTLVRRCAGAKLWTIRELAARVTESLLPKSDALLLVSEDAKSLKNCNVNYTHGLLLRARALLSRFSDQRTAADDLKAVSKVVFDMIRDFDVEWLLSSKQFVSAATVMEIASTFCFACDHAGVVWDAVENAEVISTIKELCMIANREISSPSHLQNSFRGHFVLVSVGMSCDMQTDLSASKLASLVHSSIPEVQREALNALSHGIYHLQFVPSKEHEMILVDLLGSIRLESDALAIASDIVQFLIRSERWKSSTELLACQSHFAASFHKPTIVAILKAWLPLLAANLAYAISTQDVGADGIALLFVEAAETITETGRPVQVSISLLESMQSLDWQCLFSVIDSAIANRLLCILDLYLGGESVELRALAASCIADIANNGASIAPLAARWRVRMEIVKRSATVESWQRALSFFTKPLLSSMDISSALAQQDQSARVLFDRENPNALFEEFGEAILSGESLMTAFATGRIPPDLTVALEKQLIEFVVPGVAMLNQVPDLLWATADPVLFSAVARVIVCVHVLKQMRPTSNDDFFTKDVCSNLHPLLSNLVGYPRGQKDSTIDQGWQLFRSIILGPRT</sequence>
<evidence type="ECO:0000256" key="1">
    <source>
        <dbReference type="ARBA" id="ARBA00022694"/>
    </source>
</evidence>
<dbReference type="Pfam" id="PF25151">
    <property type="entry name" value="TPR_Trm732_C"/>
    <property type="match status" value="1"/>
</dbReference>
<evidence type="ECO:0008006" key="7">
    <source>
        <dbReference type="Google" id="ProtNLM"/>
    </source>
</evidence>
<keyword evidence="6" id="KW-1185">Reference proteome</keyword>
<dbReference type="Pfam" id="PF10350">
    <property type="entry name" value="DUF2428"/>
    <property type="match status" value="1"/>
</dbReference>
<evidence type="ECO:0000259" key="3">
    <source>
        <dbReference type="Pfam" id="PF25150"/>
    </source>
</evidence>
<dbReference type="PANTHER" id="PTHR14387:SF0">
    <property type="entry name" value="DUF2428 DOMAIN-CONTAINING PROTEIN"/>
    <property type="match status" value="1"/>
</dbReference>
<keyword evidence="1" id="KW-0819">tRNA processing</keyword>
<dbReference type="Pfam" id="PF25150">
    <property type="entry name" value="TPR_Trm732"/>
    <property type="match status" value="1"/>
</dbReference>
<gene>
    <name evidence="5" type="ORF">BASA50_006389</name>
</gene>
<feature type="domain" description="DUF2428" evidence="2">
    <location>
        <begin position="901"/>
        <end position="1161"/>
    </location>
</feature>
<accession>A0ABQ8FDA7</accession>
<name>A0ABQ8FDA7_9FUNG</name>
<evidence type="ECO:0000259" key="4">
    <source>
        <dbReference type="Pfam" id="PF25151"/>
    </source>
</evidence>
<feature type="domain" description="tRNA (32-2'-O)-methyltransferase regulator THADA-like TPR repeats region" evidence="3">
    <location>
        <begin position="485"/>
        <end position="738"/>
    </location>
</feature>
<evidence type="ECO:0000313" key="5">
    <source>
        <dbReference type="EMBL" id="KAH6594713.1"/>
    </source>
</evidence>
<reference evidence="5 6" key="1">
    <citation type="submission" date="2021-02" db="EMBL/GenBank/DDBJ databases">
        <title>Variation within the Batrachochytrium salamandrivorans European outbreak.</title>
        <authorList>
            <person name="Kelly M."/>
            <person name="Pasmans F."/>
            <person name="Shea T.P."/>
            <person name="Munoz J.F."/>
            <person name="Carranza S."/>
            <person name="Cuomo C.A."/>
            <person name="Martel A."/>
        </authorList>
    </citation>
    <scope>NUCLEOTIDE SEQUENCE [LARGE SCALE GENOMIC DNA]</scope>
    <source>
        <strain evidence="5 6">AMFP18/2</strain>
    </source>
</reference>
<dbReference type="InterPro" id="IPR051954">
    <property type="entry name" value="tRNA_methyltransferase_THADA"/>
</dbReference>